<evidence type="ECO:0000313" key="3">
    <source>
        <dbReference type="EMBL" id="KAG2227666.1"/>
    </source>
</evidence>
<protein>
    <recommendedName>
        <fullName evidence="2">Methyltransferase domain-containing protein</fullName>
    </recommendedName>
</protein>
<dbReference type="PANTHER" id="PTHR43591">
    <property type="entry name" value="METHYLTRANSFERASE"/>
    <property type="match status" value="1"/>
</dbReference>
<proteinExistence type="predicted"/>
<feature type="region of interest" description="Disordered" evidence="1">
    <location>
        <begin position="1"/>
        <end position="165"/>
    </location>
</feature>
<organism evidence="3 4">
    <name type="scientific">Circinella minor</name>
    <dbReference type="NCBI Taxonomy" id="1195481"/>
    <lineage>
        <taxon>Eukaryota</taxon>
        <taxon>Fungi</taxon>
        <taxon>Fungi incertae sedis</taxon>
        <taxon>Mucoromycota</taxon>
        <taxon>Mucoromycotina</taxon>
        <taxon>Mucoromycetes</taxon>
        <taxon>Mucorales</taxon>
        <taxon>Lichtheimiaceae</taxon>
        <taxon>Circinella</taxon>
    </lineage>
</organism>
<dbReference type="PANTHER" id="PTHR43591:SF24">
    <property type="entry name" value="2-METHOXY-6-POLYPRENYL-1,4-BENZOQUINOL METHYLASE, MITOCHONDRIAL"/>
    <property type="match status" value="1"/>
</dbReference>
<dbReference type="AlphaFoldDB" id="A0A8H7SEJ6"/>
<feature type="domain" description="Methyltransferase" evidence="2">
    <location>
        <begin position="215"/>
        <end position="310"/>
    </location>
</feature>
<dbReference type="CDD" id="cd02440">
    <property type="entry name" value="AdoMet_MTases"/>
    <property type="match status" value="1"/>
</dbReference>
<feature type="compositionally biased region" description="Polar residues" evidence="1">
    <location>
        <begin position="18"/>
        <end position="48"/>
    </location>
</feature>
<comment type="caution">
    <text evidence="3">The sequence shown here is derived from an EMBL/GenBank/DDBJ whole genome shotgun (WGS) entry which is preliminary data.</text>
</comment>
<dbReference type="SUPFAM" id="SSF53335">
    <property type="entry name" value="S-adenosyl-L-methionine-dependent methyltransferases"/>
    <property type="match status" value="1"/>
</dbReference>
<dbReference type="InterPro" id="IPR041698">
    <property type="entry name" value="Methyltransf_25"/>
</dbReference>
<sequence length="456" mass="51989">MRRSHTENSTTRQRRRSWFQNSTIVNLFTGQQRSPSMSIQEDTQQQNKNNRHGSRHETNDHNCTRIHQNHFCRHSSREQQQSYPQRHSRSRSLDVTTSDMSSHSEDSSSPPNSHHSPNRIVSIISKAKRHGLRRLPTASDLRQFHSKSPPRDVLPPVPTIPEAFSNKPKEKPLYLLSTGEEEADRIQLKNDLIKLAFEGEFTSPINFDHIKEGSVLDIGCGPGSWCIDLAQEYPHLHVIGVDNVNMFPDPSTIPVNCELIKHNVLDGFTPIQLPEASFDCIHIRFMCLAFTRDQYSKVINNCWHLLRPGGYLEILEMDMMVYSPGPATERLNLQVVETARSRGLKPRLAREITSLIPKNAVNCLEKYRSLPIGIWGGRLGVLMREDLSHVLTNSHAAVNEYNRGHGKPVEEPLIFQNQLEKALKELEQYHSYSNFHIIIAQKPNVENEASSLPSSS</sequence>
<evidence type="ECO:0000256" key="1">
    <source>
        <dbReference type="SAM" id="MobiDB-lite"/>
    </source>
</evidence>
<evidence type="ECO:0000259" key="2">
    <source>
        <dbReference type="Pfam" id="PF13649"/>
    </source>
</evidence>
<evidence type="ECO:0000313" key="4">
    <source>
        <dbReference type="Proteomes" id="UP000646827"/>
    </source>
</evidence>
<dbReference type="Pfam" id="PF13649">
    <property type="entry name" value="Methyltransf_25"/>
    <property type="match status" value="1"/>
</dbReference>
<accession>A0A8H7SEJ6</accession>
<dbReference type="EMBL" id="JAEPRB010000005">
    <property type="protein sequence ID" value="KAG2227666.1"/>
    <property type="molecule type" value="Genomic_DNA"/>
</dbReference>
<dbReference type="Gene3D" id="3.40.50.150">
    <property type="entry name" value="Vaccinia Virus protein VP39"/>
    <property type="match status" value="1"/>
</dbReference>
<name>A0A8H7SEJ6_9FUNG</name>
<dbReference type="GO" id="GO:0008168">
    <property type="term" value="F:methyltransferase activity"/>
    <property type="evidence" value="ECO:0007669"/>
    <property type="project" value="TreeGrafter"/>
</dbReference>
<reference evidence="3 4" key="1">
    <citation type="submission" date="2020-12" db="EMBL/GenBank/DDBJ databases">
        <title>Metabolic potential, ecology and presence of endohyphal bacteria is reflected in genomic diversity of Mucoromycotina.</title>
        <authorList>
            <person name="Muszewska A."/>
            <person name="Okrasinska A."/>
            <person name="Steczkiewicz K."/>
            <person name="Drgas O."/>
            <person name="Orlowska M."/>
            <person name="Perlinska-Lenart U."/>
            <person name="Aleksandrzak-Piekarczyk T."/>
            <person name="Szatraj K."/>
            <person name="Zielenkiewicz U."/>
            <person name="Pilsyk S."/>
            <person name="Malc E."/>
            <person name="Mieczkowski P."/>
            <person name="Kruszewska J.S."/>
            <person name="Biernat P."/>
            <person name="Pawlowska J."/>
        </authorList>
    </citation>
    <scope>NUCLEOTIDE SEQUENCE [LARGE SCALE GENOMIC DNA]</scope>
    <source>
        <strain evidence="3 4">CBS 142.35</strain>
    </source>
</reference>
<gene>
    <name evidence="3" type="ORF">INT45_004708</name>
</gene>
<dbReference type="InterPro" id="IPR029063">
    <property type="entry name" value="SAM-dependent_MTases_sf"/>
</dbReference>
<keyword evidence="4" id="KW-1185">Reference proteome</keyword>
<dbReference type="Proteomes" id="UP000646827">
    <property type="component" value="Unassembled WGS sequence"/>
</dbReference>
<dbReference type="OrthoDB" id="2013972at2759"/>